<organism evidence="2 3">
    <name type="scientific">Porites evermanni</name>
    <dbReference type="NCBI Taxonomy" id="104178"/>
    <lineage>
        <taxon>Eukaryota</taxon>
        <taxon>Metazoa</taxon>
        <taxon>Cnidaria</taxon>
        <taxon>Anthozoa</taxon>
        <taxon>Hexacorallia</taxon>
        <taxon>Scleractinia</taxon>
        <taxon>Fungiina</taxon>
        <taxon>Poritidae</taxon>
        <taxon>Porites</taxon>
    </lineage>
</organism>
<dbReference type="Proteomes" id="UP001159427">
    <property type="component" value="Unassembled WGS sequence"/>
</dbReference>
<feature type="region of interest" description="Disordered" evidence="1">
    <location>
        <begin position="81"/>
        <end position="104"/>
    </location>
</feature>
<evidence type="ECO:0000313" key="2">
    <source>
        <dbReference type="EMBL" id="CAH3030620.1"/>
    </source>
</evidence>
<name>A0ABN8MLJ3_9CNID</name>
<feature type="non-terminal residue" evidence="2">
    <location>
        <position position="1"/>
    </location>
</feature>
<sequence length="104" mass="11640">YSHEVSSWRLPAPKRVSRFQFEGFSRPVPSAAEATEVCAIIEVLTCPVLTNRIEHVTLPTRAQVSTRNPAETQYEVFNCYDRANPPSRDGRPGLEDGSDVTLLH</sequence>
<evidence type="ECO:0000256" key="1">
    <source>
        <dbReference type="SAM" id="MobiDB-lite"/>
    </source>
</evidence>
<gene>
    <name evidence="2" type="ORF">PEVE_00038262</name>
</gene>
<protein>
    <submittedName>
        <fullName evidence="2">Uncharacterized protein</fullName>
    </submittedName>
</protein>
<evidence type="ECO:0000313" key="3">
    <source>
        <dbReference type="Proteomes" id="UP001159427"/>
    </source>
</evidence>
<keyword evidence="3" id="KW-1185">Reference proteome</keyword>
<accession>A0ABN8MLJ3</accession>
<reference evidence="2 3" key="1">
    <citation type="submission" date="2022-05" db="EMBL/GenBank/DDBJ databases">
        <authorList>
            <consortium name="Genoscope - CEA"/>
            <person name="William W."/>
        </authorList>
    </citation>
    <scope>NUCLEOTIDE SEQUENCE [LARGE SCALE GENOMIC DNA]</scope>
</reference>
<proteinExistence type="predicted"/>
<dbReference type="EMBL" id="CALNXI010000644">
    <property type="protein sequence ID" value="CAH3030620.1"/>
    <property type="molecule type" value="Genomic_DNA"/>
</dbReference>
<comment type="caution">
    <text evidence="2">The sequence shown here is derived from an EMBL/GenBank/DDBJ whole genome shotgun (WGS) entry which is preliminary data.</text>
</comment>